<dbReference type="EMBL" id="BNBD01000003">
    <property type="protein sequence ID" value="GHF38114.1"/>
    <property type="molecule type" value="Genomic_DNA"/>
</dbReference>
<dbReference type="PANTHER" id="PTHR12993">
    <property type="entry name" value="N-ACETYLGLUCOSAMINYL-PHOSPHATIDYLINOSITOL DE-N-ACETYLASE-RELATED"/>
    <property type="match status" value="1"/>
</dbReference>
<dbReference type="SUPFAM" id="SSF102588">
    <property type="entry name" value="LmbE-like"/>
    <property type="match status" value="1"/>
</dbReference>
<evidence type="ECO:0000256" key="2">
    <source>
        <dbReference type="SAM" id="MobiDB-lite"/>
    </source>
</evidence>
<dbReference type="Gene3D" id="3.40.50.10320">
    <property type="entry name" value="LmbE-like"/>
    <property type="match status" value="1"/>
</dbReference>
<comment type="caution">
    <text evidence="3">The sequence shown here is derived from an EMBL/GenBank/DDBJ whole genome shotgun (WGS) entry which is preliminary data.</text>
</comment>
<dbReference type="InterPro" id="IPR003737">
    <property type="entry name" value="GlcNAc_PI_deacetylase-related"/>
</dbReference>
<name>A0A919B2J2_9ACTN</name>
<dbReference type="AlphaFoldDB" id="A0A919B2J2"/>
<dbReference type="GO" id="GO:0016811">
    <property type="term" value="F:hydrolase activity, acting on carbon-nitrogen (but not peptide) bonds, in linear amides"/>
    <property type="evidence" value="ECO:0007669"/>
    <property type="project" value="TreeGrafter"/>
</dbReference>
<keyword evidence="4" id="KW-1185">Reference proteome</keyword>
<feature type="region of interest" description="Disordered" evidence="2">
    <location>
        <begin position="1"/>
        <end position="22"/>
    </location>
</feature>
<dbReference type="Proteomes" id="UP000638313">
    <property type="component" value="Unassembled WGS sequence"/>
</dbReference>
<dbReference type="PANTHER" id="PTHR12993:SF28">
    <property type="entry name" value="LMBE FAMILY PROTEIN"/>
    <property type="match status" value="1"/>
</dbReference>
<proteinExistence type="predicted"/>
<organism evidence="3 4">
    <name type="scientific">Streptomyces mashuensis</name>
    <dbReference type="NCBI Taxonomy" id="33904"/>
    <lineage>
        <taxon>Bacteria</taxon>
        <taxon>Bacillati</taxon>
        <taxon>Actinomycetota</taxon>
        <taxon>Actinomycetes</taxon>
        <taxon>Kitasatosporales</taxon>
        <taxon>Streptomycetaceae</taxon>
        <taxon>Streptomyces</taxon>
    </lineage>
</organism>
<protein>
    <submittedName>
        <fullName evidence="3">GlcNAc-PI de-N-acetylase</fullName>
    </submittedName>
</protein>
<evidence type="ECO:0000313" key="4">
    <source>
        <dbReference type="Proteomes" id="UP000638313"/>
    </source>
</evidence>
<gene>
    <name evidence="3" type="ORF">GCM10010218_19060</name>
</gene>
<evidence type="ECO:0000313" key="3">
    <source>
        <dbReference type="EMBL" id="GHF38114.1"/>
    </source>
</evidence>
<keyword evidence="1" id="KW-0862">Zinc</keyword>
<dbReference type="Pfam" id="PF02585">
    <property type="entry name" value="PIG-L"/>
    <property type="match status" value="1"/>
</dbReference>
<reference evidence="3" key="1">
    <citation type="journal article" date="2014" name="Int. J. Syst. Evol. Microbiol.">
        <title>Complete genome sequence of Corynebacterium casei LMG S-19264T (=DSM 44701T), isolated from a smear-ripened cheese.</title>
        <authorList>
            <consortium name="US DOE Joint Genome Institute (JGI-PGF)"/>
            <person name="Walter F."/>
            <person name="Albersmeier A."/>
            <person name="Kalinowski J."/>
            <person name="Ruckert C."/>
        </authorList>
    </citation>
    <scope>NUCLEOTIDE SEQUENCE</scope>
    <source>
        <strain evidence="3">JCM 4059</strain>
    </source>
</reference>
<dbReference type="GO" id="GO:0016137">
    <property type="term" value="P:glycoside metabolic process"/>
    <property type="evidence" value="ECO:0007669"/>
    <property type="project" value="UniProtKB-ARBA"/>
</dbReference>
<accession>A0A919B2J2</accession>
<evidence type="ECO:0000256" key="1">
    <source>
        <dbReference type="ARBA" id="ARBA00022833"/>
    </source>
</evidence>
<reference evidence="3" key="2">
    <citation type="submission" date="2020-09" db="EMBL/GenBank/DDBJ databases">
        <authorList>
            <person name="Sun Q."/>
            <person name="Ohkuma M."/>
        </authorList>
    </citation>
    <scope>NUCLEOTIDE SEQUENCE</scope>
    <source>
        <strain evidence="3">JCM 4059</strain>
    </source>
</reference>
<dbReference type="InterPro" id="IPR024078">
    <property type="entry name" value="LmbE-like_dom_sf"/>
</dbReference>
<sequence>MPQETQQETPQQKQPELPPLAGMPTDWQRALAIVAHPDDLEYGASAAVATWTDAGKECAYVLATSGEAGIDTLSPAEAGPLREREQRASAAAVGVRVVEFLGHPDGVVEYGTALRRDLALAIRRHRPELVVTLNHHDTWPGGTHWNTPDHRNVGRAALDAVADAGNRWIFAGPPGEGPEPWGGVRYVAVAGSPQPTHAVDATPGRDRAVASLLCHRTYIEALTDQDPEEYCRTFLDGAMAAVAPRFGGRPGVAFELFRTA</sequence>
<feature type="compositionally biased region" description="Low complexity" evidence="2">
    <location>
        <begin position="1"/>
        <end position="15"/>
    </location>
</feature>